<protein>
    <submittedName>
        <fullName evidence="1">Uncharacterized protein</fullName>
    </submittedName>
</protein>
<dbReference type="EMBL" id="CP125669">
    <property type="protein sequence ID" value="WHP05771.1"/>
    <property type="molecule type" value="Genomic_DNA"/>
</dbReference>
<evidence type="ECO:0000313" key="2">
    <source>
        <dbReference type="Proteomes" id="UP001229836"/>
    </source>
</evidence>
<dbReference type="Proteomes" id="UP001229836">
    <property type="component" value="Chromosome"/>
</dbReference>
<reference evidence="1 2" key="1">
    <citation type="submission" date="2023-05" db="EMBL/GenBank/DDBJ databases">
        <title>The complete genome of Acinetobacter sp. nov KCTC 92772.</title>
        <authorList>
            <person name="Zhou G."/>
        </authorList>
    </citation>
    <scope>NUCLEOTIDE SEQUENCE [LARGE SCALE GENOMIC DNA]</scope>
    <source>
        <strain evidence="1 2">KCTC 92772</strain>
    </source>
</reference>
<dbReference type="RefSeq" id="WP_283267309.1">
    <property type="nucleotide sequence ID" value="NZ_CP125669.1"/>
</dbReference>
<evidence type="ECO:0000313" key="1">
    <source>
        <dbReference type="EMBL" id="WHP05771.1"/>
    </source>
</evidence>
<organism evidence="1 2">
    <name type="scientific">Acinetobacter corruptisaponis</name>
    <dbReference type="NCBI Taxonomy" id="3045147"/>
    <lineage>
        <taxon>Bacteria</taxon>
        <taxon>Pseudomonadati</taxon>
        <taxon>Pseudomonadota</taxon>
        <taxon>Gammaproteobacteria</taxon>
        <taxon>Moraxellales</taxon>
        <taxon>Moraxellaceae</taxon>
        <taxon>Acinetobacter</taxon>
    </lineage>
</organism>
<name>A0ABY8S2Y6_9GAMM</name>
<accession>A0ABY8S2Y6</accession>
<sequence>MSNQNIPVGATHTESDGTFWKTEKNQWFFYDHHFERWRTYVGLVNQNFLDTRRPIMVGEV</sequence>
<gene>
    <name evidence="1" type="ORF">QLH32_17485</name>
</gene>
<keyword evidence="2" id="KW-1185">Reference proteome</keyword>
<proteinExistence type="predicted"/>